<name>A0ABY3TJ32_9MYCO</name>
<sequence>MPDEPELDPLDDVDCVLVFLPLRALEMALAIFDRADSFADALDDVSVVAFVVEAVAELVVDPDDELPSEVVPASAVLLASSVGAPLWAELSDSDAPLWLVVVSACAVLAAVVLDDAVVLDEDAVVLDEDAVVLDEDVRLSVIDVAM</sequence>
<evidence type="ECO:0000313" key="2">
    <source>
        <dbReference type="Proteomes" id="UP001055337"/>
    </source>
</evidence>
<accession>A0ABY3TJ32</accession>
<dbReference type="RefSeq" id="WP_240176202.1">
    <property type="nucleotide sequence ID" value="NZ_CP092362.2"/>
</dbReference>
<protein>
    <recommendedName>
        <fullName evidence="3">ATPase</fullName>
    </recommendedName>
</protein>
<reference evidence="1" key="1">
    <citation type="submission" date="2022-08" db="EMBL/GenBank/DDBJ databases">
        <title>Whole genome sequencing of non-tuberculosis mycobacteria type-strains.</title>
        <authorList>
            <person name="Igarashi Y."/>
            <person name="Osugi A."/>
            <person name="Mitarai S."/>
        </authorList>
    </citation>
    <scope>NUCLEOTIDE SEQUENCE</scope>
    <source>
        <strain evidence="1">JCM 16369</strain>
    </source>
</reference>
<proteinExistence type="predicted"/>
<evidence type="ECO:0008006" key="3">
    <source>
        <dbReference type="Google" id="ProtNLM"/>
    </source>
</evidence>
<dbReference type="EMBL" id="CP092362">
    <property type="protein sequence ID" value="ULN39225.1"/>
    <property type="molecule type" value="Genomic_DNA"/>
</dbReference>
<keyword evidence="2" id="KW-1185">Reference proteome</keyword>
<dbReference type="Proteomes" id="UP001055337">
    <property type="component" value="Chromosome"/>
</dbReference>
<evidence type="ECO:0000313" key="1">
    <source>
        <dbReference type="EMBL" id="ULN39225.1"/>
    </source>
</evidence>
<organism evidence="1 2">
    <name type="scientific">Mycolicibacterium crocinum</name>
    <dbReference type="NCBI Taxonomy" id="388459"/>
    <lineage>
        <taxon>Bacteria</taxon>
        <taxon>Bacillati</taxon>
        <taxon>Actinomycetota</taxon>
        <taxon>Actinomycetes</taxon>
        <taxon>Mycobacteriales</taxon>
        <taxon>Mycobacteriaceae</taxon>
        <taxon>Mycolicibacterium</taxon>
    </lineage>
</organism>
<gene>
    <name evidence="1" type="ORF">MI149_15715</name>
</gene>